<name>A0A328Q6M2_9EURY</name>
<dbReference type="Pfam" id="PF04991">
    <property type="entry name" value="LicD"/>
    <property type="match status" value="1"/>
</dbReference>
<dbReference type="AlphaFoldDB" id="A0A328Q6M2"/>
<accession>A0A328Q6M2</accession>
<organism evidence="2 3">
    <name type="scientific">Methanosphaera stadtmanae</name>
    <dbReference type="NCBI Taxonomy" id="2317"/>
    <lineage>
        <taxon>Archaea</taxon>
        <taxon>Methanobacteriati</taxon>
        <taxon>Methanobacteriota</taxon>
        <taxon>Methanomada group</taxon>
        <taxon>Methanobacteria</taxon>
        <taxon>Methanobacteriales</taxon>
        <taxon>Methanobacteriaceae</taxon>
        <taxon>Methanosphaera</taxon>
    </lineage>
</organism>
<dbReference type="EMBL" id="NGJK01000005">
    <property type="protein sequence ID" value="RAP03825.1"/>
    <property type="molecule type" value="Genomic_DNA"/>
</dbReference>
<evidence type="ECO:0000313" key="2">
    <source>
        <dbReference type="EMBL" id="RAP03825.1"/>
    </source>
</evidence>
<proteinExistence type="predicted"/>
<comment type="caution">
    <text evidence="2">The sequence shown here is derived from an EMBL/GenBank/DDBJ whole genome shotgun (WGS) entry which is preliminary data.</text>
</comment>
<protein>
    <recommendedName>
        <fullName evidence="1">LicD/FKTN/FKRP nucleotidyltransferase domain-containing protein</fullName>
    </recommendedName>
</protein>
<dbReference type="PANTHER" id="PTHR43404:SF2">
    <property type="entry name" value="LIPOPOLYSACCHARIDE CHOLINEPHOSPHOTRANSFERASE LICD"/>
    <property type="match status" value="1"/>
</dbReference>
<reference evidence="2 3" key="1">
    <citation type="submission" date="2017-05" db="EMBL/GenBank/DDBJ databases">
        <title>Host range expansion of the Methanosphaera genus to humans and monogastric animals involves recent and extensive reduction in genome content.</title>
        <authorList>
            <person name="Hoedt E.C."/>
            <person name="Volmer J.G."/>
            <person name="Parks D.H."/>
            <person name="Rosewarne C.P."/>
            <person name="Denman S.E."/>
            <person name="Mcsweeney C.S."/>
            <person name="O Cuiv P."/>
            <person name="Hugenholtz P."/>
            <person name="Tyson G.W."/>
            <person name="Morrison M."/>
        </authorList>
    </citation>
    <scope>NUCLEOTIDE SEQUENCE [LARGE SCALE GENOMIC DNA]</scope>
    <source>
        <strain evidence="2 3">PA5</strain>
    </source>
</reference>
<evidence type="ECO:0000259" key="1">
    <source>
        <dbReference type="Pfam" id="PF04991"/>
    </source>
</evidence>
<dbReference type="InterPro" id="IPR052942">
    <property type="entry name" value="LPS_cholinephosphotransferase"/>
</dbReference>
<feature type="domain" description="LicD/FKTN/FKRP nucleotidyltransferase" evidence="1">
    <location>
        <begin position="35"/>
        <end position="244"/>
    </location>
</feature>
<sequence length="293" mass="34425">MLDLIFSSCDIKATGTMRQIQLLSLELLRLFDNICQKYELKYWLDYGTLLGAIRHGGFIPWDDDIDIGMLREDYNKLVDVFPKEIEKIDGLSDKIIISKLTKPQDTTNYNELDQLNSHTFILFFQCAFKKPFVHFDVFPKDYIEDCGLTPDRNDKQTELQVELRNNIINGTWTFDEGLAIQNKKMKFTTDKTSHISDAIDGLHNNIHNRIYKTDYVFPLNKIVFENYEFSCPNDYEEYLPLIYGPEYMHIPHIALDHNTTGFVKGQYNNIKKDMDYGFEESIAYLKRINDEFN</sequence>
<gene>
    <name evidence="2" type="ORF">CA615_00300</name>
</gene>
<dbReference type="Proteomes" id="UP000248557">
    <property type="component" value="Unassembled WGS sequence"/>
</dbReference>
<evidence type="ECO:0000313" key="3">
    <source>
        <dbReference type="Proteomes" id="UP000248557"/>
    </source>
</evidence>
<dbReference type="InterPro" id="IPR007074">
    <property type="entry name" value="LicD/FKTN/FKRP_NTP_transf"/>
</dbReference>
<dbReference type="PANTHER" id="PTHR43404">
    <property type="entry name" value="LIPOPOLYSACCHARIDE CHOLINEPHOSPHOTRANSFERASE LICD"/>
    <property type="match status" value="1"/>
</dbReference>
<dbReference type="GO" id="GO:0009100">
    <property type="term" value="P:glycoprotein metabolic process"/>
    <property type="evidence" value="ECO:0007669"/>
    <property type="project" value="UniProtKB-ARBA"/>
</dbReference>